<dbReference type="RefSeq" id="WP_136553668.1">
    <property type="nucleotide sequence ID" value="NZ_STGJ01000010.1"/>
</dbReference>
<gene>
    <name evidence="2" type="ORF">E5K04_10225</name>
</gene>
<evidence type="ECO:0000313" key="3">
    <source>
        <dbReference type="Proteomes" id="UP000308891"/>
    </source>
</evidence>
<dbReference type="EMBL" id="STGJ01000010">
    <property type="protein sequence ID" value="TIC82122.1"/>
    <property type="molecule type" value="Genomic_DNA"/>
</dbReference>
<keyword evidence="1" id="KW-0472">Membrane</keyword>
<evidence type="ECO:0000313" key="2">
    <source>
        <dbReference type="EMBL" id="TIC82122.1"/>
    </source>
</evidence>
<evidence type="ECO:0000256" key="1">
    <source>
        <dbReference type="SAM" id="Phobius"/>
    </source>
</evidence>
<reference evidence="2 3" key="1">
    <citation type="submission" date="2019-04" db="EMBL/GenBank/DDBJ databases">
        <title>Crenobacter sp. nov.</title>
        <authorList>
            <person name="Shi S."/>
        </authorList>
    </citation>
    <scope>NUCLEOTIDE SEQUENCE [LARGE SCALE GENOMIC DNA]</scope>
    <source>
        <strain evidence="2 3">GY 70310</strain>
    </source>
</reference>
<dbReference type="Proteomes" id="UP000308891">
    <property type="component" value="Unassembled WGS sequence"/>
</dbReference>
<organism evidence="2 3">
    <name type="scientific">Crenobacter intestini</name>
    <dbReference type="NCBI Taxonomy" id="2563443"/>
    <lineage>
        <taxon>Bacteria</taxon>
        <taxon>Pseudomonadati</taxon>
        <taxon>Pseudomonadota</taxon>
        <taxon>Betaproteobacteria</taxon>
        <taxon>Neisseriales</taxon>
        <taxon>Neisseriaceae</taxon>
        <taxon>Crenobacter</taxon>
    </lineage>
</organism>
<dbReference type="InterPro" id="IPR021494">
    <property type="entry name" value="DUF3149"/>
</dbReference>
<protein>
    <submittedName>
        <fullName evidence="2">DUF3149 domain-containing protein</fullName>
    </submittedName>
</protein>
<comment type="caution">
    <text evidence="2">The sequence shown here is derived from an EMBL/GenBank/DDBJ whole genome shotgun (WGS) entry which is preliminary data.</text>
</comment>
<keyword evidence="3" id="KW-1185">Reference proteome</keyword>
<accession>A0A4T0UT68</accession>
<proteinExistence type="predicted"/>
<sequence>MELWRQLLSDEVGVASLAVIGVTTVIVCVILMVIYQRTRGGK</sequence>
<keyword evidence="1" id="KW-1133">Transmembrane helix</keyword>
<dbReference type="AlphaFoldDB" id="A0A4T0UT68"/>
<name>A0A4T0UT68_9NEIS</name>
<keyword evidence="1" id="KW-0812">Transmembrane</keyword>
<feature type="transmembrane region" description="Helical" evidence="1">
    <location>
        <begin position="12"/>
        <end position="35"/>
    </location>
</feature>
<dbReference type="Pfam" id="PF11346">
    <property type="entry name" value="DUF3149"/>
    <property type="match status" value="1"/>
</dbReference>